<dbReference type="EMBL" id="MPSH01000006">
    <property type="protein sequence ID" value="PNH34112.1"/>
    <property type="molecule type" value="Genomic_DNA"/>
</dbReference>
<reference evidence="1 2" key="1">
    <citation type="submission" date="2017-12" db="EMBL/GenBank/DDBJ databases">
        <title>Comparative genomics yields insights into virulence evolution of Verticillium dahliae.</title>
        <authorList>
            <person name="Fan R."/>
            <person name="Armitage A.D."/>
            <person name="Cascant-Lopez E."/>
            <person name="Sobczyk M."/>
            <person name="Cockerton H.M."/>
            <person name="Harrison R.J."/>
        </authorList>
    </citation>
    <scope>NUCLEOTIDE SEQUENCE [LARGE SCALE GENOMIC DNA]</scope>
    <source>
        <strain evidence="1 2">12008</strain>
    </source>
</reference>
<accession>A0AA44WQM2</accession>
<dbReference type="AlphaFoldDB" id="A0AA44WQM2"/>
<evidence type="ECO:0000313" key="1">
    <source>
        <dbReference type="EMBL" id="PNH34112.1"/>
    </source>
</evidence>
<comment type="caution">
    <text evidence="1">The sequence shown here is derived from an EMBL/GenBank/DDBJ whole genome shotgun (WGS) entry which is preliminary data.</text>
</comment>
<organism evidence="1 2">
    <name type="scientific">Verticillium dahliae</name>
    <name type="common">Verticillium wilt</name>
    <dbReference type="NCBI Taxonomy" id="27337"/>
    <lineage>
        <taxon>Eukaryota</taxon>
        <taxon>Fungi</taxon>
        <taxon>Dikarya</taxon>
        <taxon>Ascomycota</taxon>
        <taxon>Pezizomycotina</taxon>
        <taxon>Sordariomycetes</taxon>
        <taxon>Hypocreomycetidae</taxon>
        <taxon>Glomerellales</taxon>
        <taxon>Plectosphaerellaceae</taxon>
        <taxon>Verticillium</taxon>
    </lineage>
</organism>
<name>A0AA44WQM2_VERDA</name>
<evidence type="ECO:0000313" key="2">
    <source>
        <dbReference type="Proteomes" id="UP000236305"/>
    </source>
</evidence>
<proteinExistence type="predicted"/>
<sequence>MVSLGESLQTTPPLDEALSFLRMIESFVFEPAKAFASKLWMKQRISLLAQQPSFY</sequence>
<protein>
    <submittedName>
        <fullName evidence="1">Uncharacterized protein</fullName>
    </submittedName>
</protein>
<dbReference type="Proteomes" id="UP000236305">
    <property type="component" value="Unassembled WGS sequence"/>
</dbReference>
<gene>
    <name evidence="1" type="ORF">BJF96_g2520</name>
</gene>